<protein>
    <submittedName>
        <fullName evidence="6">CvpA family protein</fullName>
    </submittedName>
</protein>
<dbReference type="InterPro" id="IPR052719">
    <property type="entry name" value="CvpA-like"/>
</dbReference>
<dbReference type="PANTHER" id="PTHR36926:SF1">
    <property type="entry name" value="COLICIN V PRODUCTION PROTEIN"/>
    <property type="match status" value="1"/>
</dbReference>
<name>A0ABW8GJ90_9PROT</name>
<evidence type="ECO:0000256" key="3">
    <source>
        <dbReference type="ARBA" id="ARBA00022989"/>
    </source>
</evidence>
<evidence type="ECO:0000256" key="5">
    <source>
        <dbReference type="SAM" id="Phobius"/>
    </source>
</evidence>
<feature type="transmembrane region" description="Helical" evidence="5">
    <location>
        <begin position="64"/>
        <end position="89"/>
    </location>
</feature>
<dbReference type="EMBL" id="JBIWXY010000001">
    <property type="protein sequence ID" value="MFJ5445435.1"/>
    <property type="molecule type" value="Genomic_DNA"/>
</dbReference>
<organism evidence="6 7">
    <name type="scientific">Methylobacillus methanolivorans</name>
    <dbReference type="NCBI Taxonomy" id="1848927"/>
    <lineage>
        <taxon>Bacteria</taxon>
        <taxon>Pseudomonadati</taxon>
        <taxon>Pseudomonadota</taxon>
        <taxon>Betaproteobacteria</taxon>
        <taxon>Nitrosomonadales</taxon>
        <taxon>Methylophilaceae</taxon>
        <taxon>Methylobacillus</taxon>
    </lineage>
</organism>
<evidence type="ECO:0000313" key="6">
    <source>
        <dbReference type="EMBL" id="MFJ5445435.1"/>
    </source>
</evidence>
<keyword evidence="2 5" id="KW-0812">Transmembrane</keyword>
<keyword evidence="7" id="KW-1185">Reference proteome</keyword>
<comment type="caution">
    <text evidence="6">The sequence shown here is derived from an EMBL/GenBank/DDBJ whole genome shotgun (WGS) entry which is preliminary data.</text>
</comment>
<feature type="transmembrane region" description="Helical" evidence="5">
    <location>
        <begin position="101"/>
        <end position="123"/>
    </location>
</feature>
<proteinExistence type="predicted"/>
<dbReference type="RefSeq" id="WP_400879720.1">
    <property type="nucleotide sequence ID" value="NZ_JBIWXY010000001.1"/>
</dbReference>
<dbReference type="InterPro" id="IPR003825">
    <property type="entry name" value="Colicin-V_CvpA"/>
</dbReference>
<keyword evidence="4 5" id="KW-0472">Membrane</keyword>
<feature type="transmembrane region" description="Helical" evidence="5">
    <location>
        <begin position="31"/>
        <end position="52"/>
    </location>
</feature>
<evidence type="ECO:0000256" key="4">
    <source>
        <dbReference type="ARBA" id="ARBA00023136"/>
    </source>
</evidence>
<evidence type="ECO:0000313" key="7">
    <source>
        <dbReference type="Proteomes" id="UP001617669"/>
    </source>
</evidence>
<comment type="subcellular location">
    <subcellularLocation>
        <location evidence="1">Membrane</location>
        <topology evidence="1">Multi-pass membrane protein</topology>
    </subcellularLocation>
</comment>
<keyword evidence="3 5" id="KW-1133">Transmembrane helix</keyword>
<reference evidence="6 7" key="1">
    <citation type="submission" date="2024-11" db="EMBL/GenBank/DDBJ databases">
        <authorList>
            <person name="Kaparullina E.N."/>
            <person name="Delegan Y.A."/>
            <person name="Doronina N.V."/>
        </authorList>
    </citation>
    <scope>NUCLEOTIDE SEQUENCE [LARGE SCALE GENOMIC DNA]</scope>
    <source>
        <strain evidence="6 7">7sh_L</strain>
    </source>
</reference>
<feature type="transmembrane region" description="Helical" evidence="5">
    <location>
        <begin position="6"/>
        <end position="24"/>
    </location>
</feature>
<sequence length="163" mass="17702">MTGFDYAVLVILGLSVLLSMMRGFVREVLALAGWVIAFVVAKLYTVEVSAMLPDSIPAEELKFLAAFLILFLTTLLVCSLLAIAIAQIFKTIGLSALDRGLGGLFGFAKGLVIVLTLVLLGGLTSLPQDPRWRNAMFSAPLEAMVVSMLPWFPQDIAKHIKYD</sequence>
<evidence type="ECO:0000256" key="2">
    <source>
        <dbReference type="ARBA" id="ARBA00022692"/>
    </source>
</evidence>
<dbReference type="Proteomes" id="UP001617669">
    <property type="component" value="Unassembled WGS sequence"/>
</dbReference>
<dbReference type="Pfam" id="PF02674">
    <property type="entry name" value="Colicin_V"/>
    <property type="match status" value="1"/>
</dbReference>
<gene>
    <name evidence="6" type="ORF">ACIKP9_04270</name>
</gene>
<accession>A0ABW8GJ90</accession>
<evidence type="ECO:0000256" key="1">
    <source>
        <dbReference type="ARBA" id="ARBA00004141"/>
    </source>
</evidence>
<dbReference type="PANTHER" id="PTHR36926">
    <property type="entry name" value="COLICIN V PRODUCTION PROTEIN"/>
    <property type="match status" value="1"/>
</dbReference>